<keyword evidence="9 10" id="KW-0413">Isomerase</keyword>
<dbReference type="GO" id="GO:0003918">
    <property type="term" value="F:DNA topoisomerase type II (double strand cut, ATP-hydrolyzing) activity"/>
    <property type="evidence" value="ECO:0007669"/>
    <property type="project" value="UniProtKB-UniRule"/>
</dbReference>
<dbReference type="InterPro" id="IPR006171">
    <property type="entry name" value="TOPRIM_dom"/>
</dbReference>
<evidence type="ECO:0000256" key="10">
    <source>
        <dbReference type="HAMAP-Rule" id="MF_01898"/>
    </source>
</evidence>
<dbReference type="InterPro" id="IPR014721">
    <property type="entry name" value="Ribsml_uS5_D2-typ_fold_subgr"/>
</dbReference>
<evidence type="ECO:0000256" key="8">
    <source>
        <dbReference type="ARBA" id="ARBA00023125"/>
    </source>
</evidence>
<dbReference type="Gene3D" id="3.40.50.670">
    <property type="match status" value="2"/>
</dbReference>
<proteinExistence type="inferred from homology"/>
<evidence type="ECO:0000256" key="11">
    <source>
        <dbReference type="SAM" id="MobiDB-lite"/>
    </source>
</evidence>
<keyword evidence="7 10" id="KW-0799">Topoisomerase</keyword>
<dbReference type="RefSeq" id="WP_106091274.1">
    <property type="nucleotide sequence ID" value="NZ_PVNL01000088.1"/>
</dbReference>
<dbReference type="InterPro" id="IPR011557">
    <property type="entry name" value="GyrB"/>
</dbReference>
<comment type="catalytic activity">
    <reaction evidence="1 10">
        <text>ATP-dependent breakage, passage and rejoining of double-stranded DNA.</text>
        <dbReference type="EC" id="5.6.2.2"/>
    </reaction>
</comment>
<evidence type="ECO:0000256" key="5">
    <source>
        <dbReference type="ARBA" id="ARBA00022840"/>
    </source>
</evidence>
<dbReference type="InterPro" id="IPR003594">
    <property type="entry name" value="HATPase_dom"/>
</dbReference>
<dbReference type="SUPFAM" id="SSF55874">
    <property type="entry name" value="ATPase domain of HSP90 chaperone/DNA topoisomerase II/histidine kinase"/>
    <property type="match status" value="1"/>
</dbReference>
<dbReference type="GO" id="GO:0005524">
    <property type="term" value="F:ATP binding"/>
    <property type="evidence" value="ECO:0007669"/>
    <property type="project" value="UniProtKB-UniRule"/>
</dbReference>
<dbReference type="InterPro" id="IPR034160">
    <property type="entry name" value="TOPRIM_GyrB"/>
</dbReference>
<feature type="binding site" evidence="10">
    <location>
        <position position="534"/>
    </location>
    <ligand>
        <name>Mg(2+)</name>
        <dbReference type="ChEBI" id="CHEBI:18420"/>
        <label>2</label>
    </ligand>
</feature>
<dbReference type="SUPFAM" id="SSF54211">
    <property type="entry name" value="Ribosomal protein S5 domain 2-like"/>
    <property type="match status" value="1"/>
</dbReference>
<evidence type="ECO:0000256" key="6">
    <source>
        <dbReference type="ARBA" id="ARBA00022842"/>
    </source>
</evidence>
<dbReference type="InterPro" id="IPR018522">
    <property type="entry name" value="TopoIIA_CS"/>
</dbReference>
<dbReference type="SMART" id="SM00433">
    <property type="entry name" value="TOP2c"/>
    <property type="match status" value="1"/>
</dbReference>
<dbReference type="SUPFAM" id="SSF56719">
    <property type="entry name" value="Type II DNA topoisomerase"/>
    <property type="match status" value="1"/>
</dbReference>
<dbReference type="PRINTS" id="PR00418">
    <property type="entry name" value="TPI2FAMILY"/>
</dbReference>
<name>A0A2S9YLG7_9BACT</name>
<dbReference type="NCBIfam" id="TIGR01059">
    <property type="entry name" value="gyrB"/>
    <property type="match status" value="1"/>
</dbReference>
<comment type="caution">
    <text evidence="13">The sequence shown here is derived from an EMBL/GenBank/DDBJ whole genome shotgun (WGS) entry which is preliminary data.</text>
</comment>
<dbReference type="PROSITE" id="PS50880">
    <property type="entry name" value="TOPRIM"/>
    <property type="match status" value="1"/>
</dbReference>
<dbReference type="NCBIfam" id="NF004189">
    <property type="entry name" value="PRK05644.1"/>
    <property type="match status" value="1"/>
</dbReference>
<dbReference type="AlphaFoldDB" id="A0A2S9YLG7"/>
<comment type="subunit">
    <text evidence="10">Heterotetramer, composed of two GyrA and two GyrB chains. In the heterotetramer, GyrA contains the active site tyrosine that forms a transient covalent intermediate with DNA, while GyrB binds cofactors and catalyzes ATP hydrolysis.</text>
</comment>
<dbReference type="FunFam" id="3.30.230.10:FF:000005">
    <property type="entry name" value="DNA gyrase subunit B"/>
    <property type="match status" value="1"/>
</dbReference>
<dbReference type="Gene3D" id="3.30.230.10">
    <property type="match status" value="1"/>
</dbReference>
<dbReference type="PROSITE" id="PS00177">
    <property type="entry name" value="TOPOISOMERASE_II"/>
    <property type="match status" value="1"/>
</dbReference>
<dbReference type="FunFam" id="3.40.50.670:FF:000001">
    <property type="entry name" value="DNA topoisomerase 2"/>
    <property type="match status" value="1"/>
</dbReference>
<dbReference type="NCBIfam" id="NF011501">
    <property type="entry name" value="PRK14939.1"/>
    <property type="match status" value="1"/>
</dbReference>
<feature type="site" description="Interaction with DNA" evidence="10">
    <location>
        <position position="485"/>
    </location>
</feature>
<evidence type="ECO:0000256" key="4">
    <source>
        <dbReference type="ARBA" id="ARBA00022741"/>
    </source>
</evidence>
<dbReference type="GO" id="GO:0006265">
    <property type="term" value="P:DNA topological change"/>
    <property type="evidence" value="ECO:0007669"/>
    <property type="project" value="UniProtKB-UniRule"/>
</dbReference>
<dbReference type="InterPro" id="IPR020568">
    <property type="entry name" value="Ribosomal_Su5_D2-typ_SF"/>
</dbReference>
<dbReference type="InterPro" id="IPR002288">
    <property type="entry name" value="DNA_gyrase_B_C"/>
</dbReference>
<reference evidence="13 14" key="1">
    <citation type="submission" date="2018-03" db="EMBL/GenBank/DDBJ databases">
        <title>Draft Genome Sequences of the Obligatory Marine Myxobacteria Enhygromyxa salina SWB007.</title>
        <authorList>
            <person name="Poehlein A."/>
            <person name="Moghaddam J.A."/>
            <person name="Harms H."/>
            <person name="Alanjari M."/>
            <person name="Koenig G.M."/>
            <person name="Daniel R."/>
            <person name="Schaeberle T.F."/>
        </authorList>
    </citation>
    <scope>NUCLEOTIDE SEQUENCE [LARGE SCALE GENOMIC DNA]</scope>
    <source>
        <strain evidence="13 14">SWB007</strain>
    </source>
</reference>
<dbReference type="InterPro" id="IPR013759">
    <property type="entry name" value="Topo_IIA_B_C"/>
</dbReference>
<feature type="domain" description="Toprim" evidence="12">
    <location>
        <begin position="454"/>
        <end position="569"/>
    </location>
</feature>
<gene>
    <name evidence="13" type="primary">gyrB_2</name>
    <name evidence="10" type="synonym">gyrB</name>
    <name evidence="13" type="ORF">ENSA7_43400</name>
</gene>
<evidence type="ECO:0000313" key="13">
    <source>
        <dbReference type="EMBL" id="PRQ05924.1"/>
    </source>
</evidence>
<dbReference type="CDD" id="cd16928">
    <property type="entry name" value="HATPase_GyrB-like"/>
    <property type="match status" value="1"/>
</dbReference>
<comment type="miscellaneous">
    <text evidence="10">Few gyrases are as efficient as E.coli at forming negative supercoils. Not all organisms have 2 type II topoisomerases; in organisms with a single type II topoisomerase this enzyme also has to decatenate newly replicated chromosomes.</text>
</comment>
<dbReference type="PANTHER" id="PTHR45866">
    <property type="entry name" value="DNA GYRASE/TOPOISOMERASE SUBUNIT B"/>
    <property type="match status" value="1"/>
</dbReference>
<dbReference type="PRINTS" id="PR01159">
    <property type="entry name" value="DNAGYRASEB"/>
</dbReference>
<evidence type="ECO:0000313" key="14">
    <source>
        <dbReference type="Proteomes" id="UP000238823"/>
    </source>
</evidence>
<feature type="region of interest" description="Disordered" evidence="11">
    <location>
        <begin position="1"/>
        <end position="25"/>
    </location>
</feature>
<comment type="cofactor">
    <cofactor evidence="10">
        <name>Mg(2+)</name>
        <dbReference type="ChEBI" id="CHEBI:18420"/>
    </cofactor>
    <cofactor evidence="10">
        <name>Mn(2+)</name>
        <dbReference type="ChEBI" id="CHEBI:29035"/>
    </cofactor>
    <cofactor evidence="10">
        <name>Ca(2+)</name>
        <dbReference type="ChEBI" id="CHEBI:29108"/>
    </cofactor>
    <text evidence="10">Binds two Mg(2+) per subunit. The magnesium ions form salt bridges with both the protein and the DNA. Can also accept other divalent metal cations, such as Mn(2+) or Ca(2+).</text>
</comment>
<comment type="function">
    <text evidence="10">A type II topoisomerase that negatively supercoils closed circular double-stranded (ds) DNA in an ATP-dependent manner to modulate DNA topology and maintain chromosomes in an underwound state. Negative supercoiling favors strand separation, and DNA replication, transcription, recombination and repair, all of which involve strand separation. Also able to catalyze the interconversion of other topological isomers of dsDNA rings, including catenanes and knotted rings. Type II topoisomerases break and join 2 DNA strands simultaneously in an ATP-dependent manner.</text>
</comment>
<dbReference type="GO" id="GO:0005694">
    <property type="term" value="C:chromosome"/>
    <property type="evidence" value="ECO:0007669"/>
    <property type="project" value="InterPro"/>
</dbReference>
<dbReference type="CDD" id="cd03366">
    <property type="entry name" value="TOPRIM_TopoIIA_GyrB"/>
    <property type="match status" value="1"/>
</dbReference>
<sequence>MDATDKDGASVTTHSSPAGVNPSYDETSIAHLEGLEAVRKRPGMYIGDTDVTGLHKMVFEVLDNSIDEALAGYCKGIQITLHPDDSISVEDDGRGIPTGMMEVEGKQVSAPVAIFTKLHVGGKFDNQAYKVSGGLHGVGVTVVNALSDWLELEIWRDGKTFTARFERGEVTQDLTVTGPSSKRGTKVTFHADPLIYGTVKVDFETLSSRFRELSYLTEGVAITLTDLRPMIGGAPKREQVFTGEGGVASFVELLTQKRTKIGQLIELRADVAFEFEGHDHELGVQVALQWTDAYHEHIHCYTNNIANRDGGTHLTGLRTALTRVVNTYATDNNLLKGHKSAVKGTLAGEDVREGLVAIIAVKHPDPKFNSQTKEKLVSSEVSALVQTAVTEGLNRHFEEKPKDAKLIVDKALLAARARAAARKARETITRKGILDGLSLPGKLADCQAKNPEEAELFIVEGDSAGGSAKQGRDRRTQAILPLRGKILNVEKARIDKMLSSQEIITLITALGTGIGEDNYDIDKLRYHKIIIMTDADVDGSHIRTLLLTLFFRHFADVIERGYLYVAQPPLYKVKAGKREHYLKNDAGLDDFIIDNAIEDLELSINGVPVAAKILAEIAHAGVRHRNLLEALEREHRQPVLNALLDLIQERGRDVVEAAFINADDQALAEIGAQVVERARPHLPLTKIESHVARVKAPGDADELERAMIRLEVFADGVTVHEDLGLALLRCSEMRELGRIREELASRANEQAKIQLRRKSELIAEPQRLLDVVDSVGEVGRSGLQIQRYKGLGEMNPDQLWETTMDPERRALLQIKVSDADLADEVFTVLMGDDVAPRREFITENALNTRNLDV</sequence>
<dbReference type="InterPro" id="IPR000565">
    <property type="entry name" value="Topo_IIA_B"/>
</dbReference>
<dbReference type="CDD" id="cd00822">
    <property type="entry name" value="TopoII_Trans_DNA_gyrase"/>
    <property type="match status" value="1"/>
</dbReference>
<keyword evidence="3 10" id="KW-0479">Metal-binding</keyword>
<accession>A0A2S9YLG7</accession>
<dbReference type="GO" id="GO:0046872">
    <property type="term" value="F:metal ion binding"/>
    <property type="evidence" value="ECO:0007669"/>
    <property type="project" value="UniProtKB-KW"/>
</dbReference>
<keyword evidence="10" id="KW-0963">Cytoplasm</keyword>
<dbReference type="InterPro" id="IPR013760">
    <property type="entry name" value="Topo_IIA-like_dom_sf"/>
</dbReference>
<dbReference type="Pfam" id="PF02518">
    <property type="entry name" value="HATPase_c"/>
    <property type="match status" value="1"/>
</dbReference>
<dbReference type="HAMAP" id="MF_01898">
    <property type="entry name" value="GyrB"/>
    <property type="match status" value="1"/>
</dbReference>
<dbReference type="GO" id="GO:0005737">
    <property type="term" value="C:cytoplasm"/>
    <property type="evidence" value="ECO:0007669"/>
    <property type="project" value="UniProtKB-SubCell"/>
</dbReference>
<comment type="similarity">
    <text evidence="2 10">Belongs to the type II topoisomerase GyrB family.</text>
</comment>
<keyword evidence="8" id="KW-0238">DNA-binding</keyword>
<dbReference type="Pfam" id="PF00204">
    <property type="entry name" value="DNA_gyraseB"/>
    <property type="match status" value="1"/>
</dbReference>
<dbReference type="Proteomes" id="UP000238823">
    <property type="component" value="Unassembled WGS sequence"/>
</dbReference>
<dbReference type="FunFam" id="3.30.565.10:FF:000002">
    <property type="entry name" value="DNA gyrase subunit B"/>
    <property type="match status" value="1"/>
</dbReference>
<protein>
    <recommendedName>
        <fullName evidence="10">DNA gyrase subunit B</fullName>
        <ecNumber evidence="10">5.6.2.2</ecNumber>
    </recommendedName>
</protein>
<dbReference type="EMBL" id="PVNL01000088">
    <property type="protein sequence ID" value="PRQ05924.1"/>
    <property type="molecule type" value="Genomic_DNA"/>
</dbReference>
<evidence type="ECO:0000259" key="12">
    <source>
        <dbReference type="PROSITE" id="PS50880"/>
    </source>
</evidence>
<keyword evidence="6 10" id="KW-0460">Magnesium</keyword>
<evidence type="ECO:0000256" key="3">
    <source>
        <dbReference type="ARBA" id="ARBA00022723"/>
    </source>
</evidence>
<dbReference type="InterPro" id="IPR036890">
    <property type="entry name" value="HATPase_C_sf"/>
</dbReference>
<dbReference type="Pfam" id="PF01751">
    <property type="entry name" value="Toprim"/>
    <property type="match status" value="1"/>
</dbReference>
<dbReference type="EC" id="5.6.2.2" evidence="10"/>
<keyword evidence="4 10" id="KW-0547">Nucleotide-binding</keyword>
<dbReference type="InterPro" id="IPR013506">
    <property type="entry name" value="Topo_IIA_bsu_dom2"/>
</dbReference>
<evidence type="ECO:0000256" key="9">
    <source>
        <dbReference type="ARBA" id="ARBA00023235"/>
    </source>
</evidence>
<dbReference type="SMART" id="SM00387">
    <property type="entry name" value="HATPase_c"/>
    <property type="match status" value="1"/>
</dbReference>
<evidence type="ECO:0000256" key="1">
    <source>
        <dbReference type="ARBA" id="ARBA00000185"/>
    </source>
</evidence>
<dbReference type="Pfam" id="PF00986">
    <property type="entry name" value="DNA_gyraseB_C"/>
    <property type="match status" value="1"/>
</dbReference>
<keyword evidence="5 10" id="KW-0067">ATP-binding</keyword>
<comment type="subcellular location">
    <subcellularLocation>
        <location evidence="10">Cytoplasm</location>
    </subcellularLocation>
</comment>
<dbReference type="GO" id="GO:0006261">
    <property type="term" value="P:DNA-templated DNA replication"/>
    <property type="evidence" value="ECO:0007669"/>
    <property type="project" value="UniProtKB-UniRule"/>
</dbReference>
<feature type="binding site" evidence="10">
    <location>
        <position position="536"/>
    </location>
    <ligand>
        <name>Mg(2+)</name>
        <dbReference type="ChEBI" id="CHEBI:18420"/>
        <label>2</label>
    </ligand>
</feature>
<evidence type="ECO:0000256" key="7">
    <source>
        <dbReference type="ARBA" id="ARBA00023029"/>
    </source>
</evidence>
<dbReference type="InterPro" id="IPR001241">
    <property type="entry name" value="Topo_IIA"/>
</dbReference>
<dbReference type="GO" id="GO:0003677">
    <property type="term" value="F:DNA binding"/>
    <property type="evidence" value="ECO:0007669"/>
    <property type="project" value="UniProtKB-KW"/>
</dbReference>
<organism evidence="13 14">
    <name type="scientific">Enhygromyxa salina</name>
    <dbReference type="NCBI Taxonomy" id="215803"/>
    <lineage>
        <taxon>Bacteria</taxon>
        <taxon>Pseudomonadati</taxon>
        <taxon>Myxococcota</taxon>
        <taxon>Polyangia</taxon>
        <taxon>Nannocystales</taxon>
        <taxon>Nannocystaceae</taxon>
        <taxon>Enhygromyxa</taxon>
    </lineage>
</organism>
<evidence type="ECO:0000256" key="2">
    <source>
        <dbReference type="ARBA" id="ARBA00010708"/>
    </source>
</evidence>
<feature type="binding site" evidence="10">
    <location>
        <position position="534"/>
    </location>
    <ligand>
        <name>Mg(2+)</name>
        <dbReference type="ChEBI" id="CHEBI:18420"/>
        <label>1</label>
        <note>catalytic</note>
    </ligand>
</feature>
<dbReference type="PANTHER" id="PTHR45866:SF1">
    <property type="entry name" value="DNA GYRASE SUBUNIT B, MITOCHONDRIAL"/>
    <property type="match status" value="1"/>
</dbReference>
<dbReference type="Gene3D" id="3.30.565.10">
    <property type="entry name" value="Histidine kinase-like ATPase, C-terminal domain"/>
    <property type="match status" value="1"/>
</dbReference>
<dbReference type="OrthoDB" id="9802808at2"/>
<feature type="binding site" evidence="10">
    <location>
        <position position="460"/>
    </location>
    <ligand>
        <name>Mg(2+)</name>
        <dbReference type="ChEBI" id="CHEBI:18420"/>
        <label>1</label>
        <note>catalytic</note>
    </ligand>
</feature>
<feature type="site" description="Interaction with DNA" evidence="10">
    <location>
        <position position="488"/>
    </location>
</feature>